<feature type="transmembrane region" description="Helical" evidence="4">
    <location>
        <begin position="293"/>
        <end position="312"/>
    </location>
</feature>
<organism evidence="6 7">
    <name type="scientific">Microvirga terrae</name>
    <dbReference type="NCBI Taxonomy" id="2740529"/>
    <lineage>
        <taxon>Bacteria</taxon>
        <taxon>Pseudomonadati</taxon>
        <taxon>Pseudomonadota</taxon>
        <taxon>Alphaproteobacteria</taxon>
        <taxon>Hyphomicrobiales</taxon>
        <taxon>Methylobacteriaceae</taxon>
        <taxon>Microvirga</taxon>
    </lineage>
</organism>
<feature type="transmembrane region" description="Helical" evidence="4">
    <location>
        <begin position="318"/>
        <end position="338"/>
    </location>
</feature>
<feature type="transmembrane region" description="Helical" evidence="4">
    <location>
        <begin position="381"/>
        <end position="398"/>
    </location>
</feature>
<keyword evidence="1 4" id="KW-0812">Transmembrane</keyword>
<gene>
    <name evidence="6" type="ORF">HPT29_007020</name>
</gene>
<dbReference type="Gene3D" id="1.20.1250.20">
    <property type="entry name" value="MFS general substrate transporter like domains"/>
    <property type="match status" value="2"/>
</dbReference>
<feature type="transmembrane region" description="Helical" evidence="4">
    <location>
        <begin position="228"/>
        <end position="254"/>
    </location>
</feature>
<evidence type="ECO:0000256" key="3">
    <source>
        <dbReference type="ARBA" id="ARBA00023136"/>
    </source>
</evidence>
<dbReference type="InterPro" id="IPR020846">
    <property type="entry name" value="MFS_dom"/>
</dbReference>
<evidence type="ECO:0000256" key="2">
    <source>
        <dbReference type="ARBA" id="ARBA00022989"/>
    </source>
</evidence>
<dbReference type="PROSITE" id="PS50850">
    <property type="entry name" value="MFS"/>
    <property type="match status" value="1"/>
</dbReference>
<dbReference type="InterPro" id="IPR011701">
    <property type="entry name" value="MFS"/>
</dbReference>
<dbReference type="CDD" id="cd17478">
    <property type="entry name" value="MFS_FsR"/>
    <property type="match status" value="1"/>
</dbReference>
<dbReference type="PANTHER" id="PTHR43129:SF1">
    <property type="entry name" value="FOSMIDOMYCIN RESISTANCE PROTEIN"/>
    <property type="match status" value="1"/>
</dbReference>
<feature type="transmembrane region" description="Helical" evidence="4">
    <location>
        <begin position="266"/>
        <end position="286"/>
    </location>
</feature>
<accession>A0ABY5RY51</accession>
<evidence type="ECO:0000313" key="6">
    <source>
        <dbReference type="EMBL" id="UVF20874.1"/>
    </source>
</evidence>
<evidence type="ECO:0000256" key="4">
    <source>
        <dbReference type="SAM" id="Phobius"/>
    </source>
</evidence>
<feature type="transmembrane region" description="Helical" evidence="4">
    <location>
        <begin position="350"/>
        <end position="369"/>
    </location>
</feature>
<evidence type="ECO:0000259" key="5">
    <source>
        <dbReference type="PROSITE" id="PS50850"/>
    </source>
</evidence>
<dbReference type="EMBL" id="CP102845">
    <property type="protein sequence ID" value="UVF20874.1"/>
    <property type="molecule type" value="Genomic_DNA"/>
</dbReference>
<reference evidence="6" key="1">
    <citation type="submission" date="2022-08" db="EMBL/GenBank/DDBJ databases">
        <title>Microvirga terrae sp. nov., isolated from soil.</title>
        <authorList>
            <person name="Kim K.H."/>
            <person name="Seo Y.L."/>
            <person name="Kim J.M."/>
            <person name="Lee J.K."/>
            <person name="Han D.M."/>
            <person name="Jeon C.O."/>
        </authorList>
    </citation>
    <scope>NUCLEOTIDE SEQUENCE</scope>
    <source>
        <strain evidence="6">R24</strain>
    </source>
</reference>
<feature type="domain" description="Major facilitator superfamily (MFS) profile" evidence="5">
    <location>
        <begin position="24"/>
        <end position="404"/>
    </location>
</feature>
<feature type="transmembrane region" description="Helical" evidence="4">
    <location>
        <begin position="57"/>
        <end position="77"/>
    </location>
</feature>
<dbReference type="RefSeq" id="WP_173947806.1">
    <property type="nucleotide sequence ID" value="NZ_CP102845.1"/>
</dbReference>
<dbReference type="Pfam" id="PF07690">
    <property type="entry name" value="MFS_1"/>
    <property type="match status" value="1"/>
</dbReference>
<feature type="transmembrane region" description="Helical" evidence="4">
    <location>
        <begin position="150"/>
        <end position="171"/>
    </location>
</feature>
<feature type="transmembrane region" description="Helical" evidence="4">
    <location>
        <begin position="111"/>
        <end position="129"/>
    </location>
</feature>
<keyword evidence="2 4" id="KW-1133">Transmembrane helix</keyword>
<proteinExistence type="predicted"/>
<name>A0ABY5RY51_9HYPH</name>
<dbReference type="Proteomes" id="UP001017257">
    <property type="component" value="Chromosome"/>
</dbReference>
<evidence type="ECO:0000313" key="7">
    <source>
        <dbReference type="Proteomes" id="UP001017257"/>
    </source>
</evidence>
<keyword evidence="7" id="KW-1185">Reference proteome</keyword>
<evidence type="ECO:0000256" key="1">
    <source>
        <dbReference type="ARBA" id="ARBA00022692"/>
    </source>
</evidence>
<keyword evidence="3 4" id="KW-0472">Membrane</keyword>
<sequence length="406" mass="43244">MTHQTSALSAAPRPVPVERVAVPILAAISVSHMLNDLIQSLLPAIYPILKSSFHLDFGQIGLLTLMFQLTASLLQPLVGNFTDRRPQPYSLVLGMGFTLVGLLTLSRAGSYPVLLLAAALVGMGSSVFHPESSRVARLASGGRHGLAQSVFQVGGNAGTALGPLLAAFIVVPFGQPSIAWFSVVALLAMLILFAIGRWYQAKLADMRARPRAAEAGSLVSRRRIAASLAILILLVFSKDFYVASLTNYFTFYLISKFQVSVQDAQIYLFVFLGSLAVGTVLGGAVGDRIGRRYVIWGSILGVLPFTLAMPYANLFWTAVLSVTIGLVLASAFSSILVYATELVPGRVGTIAGLFFGLSFGMAGLGAALLGQLADATSIETVYRVCSFLPAIGLLAYFLPKIEKKRL</sequence>
<protein>
    <submittedName>
        <fullName evidence="6">MFS transporter</fullName>
    </submittedName>
</protein>
<dbReference type="PANTHER" id="PTHR43129">
    <property type="entry name" value="FOSMIDOMYCIN RESISTANCE PROTEIN"/>
    <property type="match status" value="1"/>
</dbReference>
<feature type="transmembrane region" description="Helical" evidence="4">
    <location>
        <begin position="177"/>
        <end position="199"/>
    </location>
</feature>
<dbReference type="InterPro" id="IPR036259">
    <property type="entry name" value="MFS_trans_sf"/>
</dbReference>
<dbReference type="SUPFAM" id="SSF103473">
    <property type="entry name" value="MFS general substrate transporter"/>
    <property type="match status" value="1"/>
</dbReference>
<feature type="transmembrane region" description="Helical" evidence="4">
    <location>
        <begin position="89"/>
        <end position="105"/>
    </location>
</feature>